<comment type="similarity">
    <text evidence="2">Belongs to the LarC family.</text>
</comment>
<dbReference type="PANTHER" id="PTHR36566">
    <property type="entry name" value="NICKEL INSERTION PROTEIN-RELATED"/>
    <property type="match status" value="1"/>
</dbReference>
<dbReference type="Gene3D" id="3.30.70.1380">
    <property type="entry name" value="Transcriptional regulatory protein pf0864 domain like"/>
    <property type="match status" value="1"/>
</dbReference>
<sequence>MRLLAFDGRMGASGDMLLGALVAAGADPSVLSPVEDALDVTYRVHEVEKNGILATKVDVLLAETDGGDPRGEGHGDDHRRLRADGDDGGDSDDGGNGDDAEHSNQHQYHHHDRAHDEAGHDHDDGHGHSHGGGGGHGHSHDHPHSHDDHHHHDHPHSHDDDHHHDHSHSHDGHTHAEGHGPHRTYPEVVELVESMGLPAGVVEDATAIFRVLGEAEAEVHGTNLEETHFHEVGADDAIADVVGVCLLLDDLDVDRVVTGPVAVGGGEAEMSHGTYPVPAPAVLNITAAADWSVRGGPVEAELLTPTGAAILAHLAEGVETLPAMSVESSGYGAGGWDFPDHPNVLRAVVGDGGSRLVRDEITVLETNLDDATPEVLGGLQETLKDAGARDVAIVPTTMKKSRPGHLVKVVVKPEDAERVAYRLAVETGTLGIREHGAGHRWTARREFETATLDIDGEAYEVSVKVGSDADGVVYDRSAEYDDALAVAKETGLPVREVMRRAVDAVSSDDGE</sequence>
<evidence type="ECO:0000256" key="3">
    <source>
        <dbReference type="SAM" id="MobiDB-lite"/>
    </source>
</evidence>
<evidence type="ECO:0000256" key="1">
    <source>
        <dbReference type="ARBA" id="ARBA00022596"/>
    </source>
</evidence>
<feature type="compositionally biased region" description="Acidic residues" evidence="3">
    <location>
        <begin position="86"/>
        <end position="98"/>
    </location>
</feature>
<dbReference type="Gene3D" id="3.10.20.300">
    <property type="entry name" value="mk0293 like domain"/>
    <property type="match status" value="1"/>
</dbReference>
<evidence type="ECO:0000313" key="4">
    <source>
        <dbReference type="EMBL" id="POG55767.1"/>
    </source>
</evidence>
<reference evidence="4" key="1">
    <citation type="submission" date="2017-08" db="EMBL/GenBank/DDBJ databases">
        <title>Haloferax marisrubri sp. nov., isolated from the Discovery deep brine-seawater interface in the Red Sea.</title>
        <authorList>
            <person name="Zhang G."/>
            <person name="Stingl U."/>
        </authorList>
    </citation>
    <scope>NUCLEOTIDE SEQUENCE [LARGE SCALE GENOMIC DNA]</scope>
    <source>
        <strain evidence="4">SB3</strain>
    </source>
</reference>
<gene>
    <name evidence="4" type="ORF">AUR65_010280</name>
</gene>
<proteinExistence type="inferred from homology"/>
<dbReference type="InterPro" id="IPR002822">
    <property type="entry name" value="Ni_insertion"/>
</dbReference>
<keyword evidence="5" id="KW-1185">Reference proteome</keyword>
<dbReference type="GO" id="GO:0016151">
    <property type="term" value="F:nickel cation binding"/>
    <property type="evidence" value="ECO:0007669"/>
    <property type="project" value="UniProtKB-UniRule"/>
</dbReference>
<dbReference type="HAMAP" id="MF_01074">
    <property type="entry name" value="LarC"/>
    <property type="match status" value="1"/>
</dbReference>
<name>A0A2P4NRJ2_9EURY</name>
<evidence type="ECO:0000256" key="2">
    <source>
        <dbReference type="HAMAP-Rule" id="MF_01074"/>
    </source>
</evidence>
<dbReference type="GO" id="GO:0016829">
    <property type="term" value="F:lyase activity"/>
    <property type="evidence" value="ECO:0007669"/>
    <property type="project" value="UniProtKB-UniRule"/>
</dbReference>
<dbReference type="Proteomes" id="UP000053621">
    <property type="component" value="Unassembled WGS sequence"/>
</dbReference>
<dbReference type="RefSeq" id="WP_058566808.1">
    <property type="nucleotide sequence ID" value="NZ_LOPW02000010.1"/>
</dbReference>
<dbReference type="AlphaFoldDB" id="A0A2P4NRJ2"/>
<feature type="compositionally biased region" description="Basic and acidic residues" evidence="3">
    <location>
        <begin position="113"/>
        <end position="127"/>
    </location>
</feature>
<dbReference type="EMBL" id="LOPW02000010">
    <property type="protein sequence ID" value="POG55767.1"/>
    <property type="molecule type" value="Genomic_DNA"/>
</dbReference>
<organism evidence="4 5">
    <name type="scientific">Haloferax marisrubri</name>
    <dbReference type="NCBI Taxonomy" id="1544719"/>
    <lineage>
        <taxon>Archaea</taxon>
        <taxon>Methanobacteriati</taxon>
        <taxon>Methanobacteriota</taxon>
        <taxon>Stenosarchaea group</taxon>
        <taxon>Halobacteria</taxon>
        <taxon>Halobacteriales</taxon>
        <taxon>Haloferacaceae</taxon>
        <taxon>Haloferax</taxon>
    </lineage>
</organism>
<keyword evidence="2" id="KW-0456">Lyase</keyword>
<dbReference type="OrthoDB" id="10691at2157"/>
<dbReference type="NCBIfam" id="TIGR00299">
    <property type="entry name" value="nickel pincer cofactor biosynthesis protein LarC"/>
    <property type="match status" value="1"/>
</dbReference>
<dbReference type="PANTHER" id="PTHR36566:SF1">
    <property type="entry name" value="PYRIDINIUM-3,5-BISTHIOCARBOXYLIC ACID MONONUCLEOTIDE NICKEL INSERTION PROTEIN"/>
    <property type="match status" value="1"/>
</dbReference>
<protein>
    <recommendedName>
        <fullName evidence="2">Putative nickel insertion protein</fullName>
    </recommendedName>
</protein>
<dbReference type="Pfam" id="PF01969">
    <property type="entry name" value="Ni_insertion"/>
    <property type="match status" value="1"/>
</dbReference>
<evidence type="ECO:0000313" key="5">
    <source>
        <dbReference type="Proteomes" id="UP000053621"/>
    </source>
</evidence>
<feature type="region of interest" description="Disordered" evidence="3">
    <location>
        <begin position="64"/>
        <end position="182"/>
    </location>
</feature>
<comment type="caution">
    <text evidence="4">The sequence shown here is derived from an EMBL/GenBank/DDBJ whole genome shotgun (WGS) entry which is preliminary data.</text>
</comment>
<keyword evidence="1 2" id="KW-0533">Nickel</keyword>
<accession>A0A2P4NRJ2</accession>
<feature type="compositionally biased region" description="Basic and acidic residues" evidence="3">
    <location>
        <begin position="138"/>
        <end position="180"/>
    </location>
</feature>
<feature type="compositionally biased region" description="Basic and acidic residues" evidence="3">
    <location>
        <begin position="67"/>
        <end position="85"/>
    </location>
</feature>